<name>A0A3L6PQA2_PANMI</name>
<sequence length="185" mass="20267">MAHLVAQPEIQAKLRAEIQHVVTGAGAGVEDEHLRRMPYLRAVVLEGLRRHPPTRFTVPHAATEEAGTTTLDGFSVPRHVAVNFTLAGMGLDEAVWPDARRFLPGGEGEGVDLTGGKEIKMMPFGAGRRMCPGVGLALLHLEYFVANLVREFEWKEAPGEPVEFAERLVMKRPLRAIAVPCTQVT</sequence>
<dbReference type="SUPFAM" id="SSF48264">
    <property type="entry name" value="Cytochrome P450"/>
    <property type="match status" value="1"/>
</dbReference>
<feature type="binding site" description="axial binding residue" evidence="6">
    <location>
        <position position="131"/>
    </location>
    <ligand>
        <name>heme</name>
        <dbReference type="ChEBI" id="CHEBI:30413"/>
    </ligand>
    <ligandPart>
        <name>Fe</name>
        <dbReference type="ChEBI" id="CHEBI:18248"/>
    </ligandPart>
</feature>
<dbReference type="PRINTS" id="PR00463">
    <property type="entry name" value="EP450I"/>
</dbReference>
<keyword evidence="9" id="KW-1185">Reference proteome</keyword>
<dbReference type="EMBL" id="PQIB02000016">
    <property type="protein sequence ID" value="RLM62021.1"/>
    <property type="molecule type" value="Genomic_DNA"/>
</dbReference>
<keyword evidence="5" id="KW-0472">Membrane</keyword>
<keyword evidence="7" id="KW-0503">Monooxygenase</keyword>
<dbReference type="GO" id="GO:0016709">
    <property type="term" value="F:oxidoreductase activity, acting on paired donors, with incorporation or reduction of molecular oxygen, NAD(P)H as one donor, and incorporation of one atom of oxygen"/>
    <property type="evidence" value="ECO:0007669"/>
    <property type="project" value="TreeGrafter"/>
</dbReference>
<keyword evidence="4" id="KW-1133">Transmembrane helix</keyword>
<dbReference type="InterPro" id="IPR002401">
    <property type="entry name" value="Cyt_P450_E_grp-I"/>
</dbReference>
<dbReference type="InterPro" id="IPR051103">
    <property type="entry name" value="Plant_metabolite_P450s"/>
</dbReference>
<keyword evidence="6 7" id="KW-0349">Heme</keyword>
<comment type="caution">
    <text evidence="8">The sequence shown here is derived from an EMBL/GenBank/DDBJ whole genome shotgun (WGS) entry which is preliminary data.</text>
</comment>
<keyword evidence="2" id="KW-0812">Transmembrane</keyword>
<dbReference type="InterPro" id="IPR036396">
    <property type="entry name" value="Cyt_P450_sf"/>
</dbReference>
<proteinExistence type="inferred from homology"/>
<reference evidence="9" key="1">
    <citation type="journal article" date="2019" name="Nat. Commun.">
        <title>The genome of broomcorn millet.</title>
        <authorList>
            <person name="Zou C."/>
            <person name="Miki D."/>
            <person name="Li D."/>
            <person name="Tang Q."/>
            <person name="Xiao L."/>
            <person name="Rajput S."/>
            <person name="Deng P."/>
            <person name="Jia W."/>
            <person name="Huang R."/>
            <person name="Zhang M."/>
            <person name="Sun Y."/>
            <person name="Hu J."/>
            <person name="Fu X."/>
            <person name="Schnable P.S."/>
            <person name="Li F."/>
            <person name="Zhang H."/>
            <person name="Feng B."/>
            <person name="Zhu X."/>
            <person name="Liu R."/>
            <person name="Schnable J.C."/>
            <person name="Zhu J.-K."/>
            <person name="Zhang H."/>
        </authorList>
    </citation>
    <scope>NUCLEOTIDE SEQUENCE [LARGE SCALE GENOMIC DNA]</scope>
</reference>
<evidence type="ECO:0000256" key="2">
    <source>
        <dbReference type="ARBA" id="ARBA00022692"/>
    </source>
</evidence>
<dbReference type="Gene3D" id="1.10.630.10">
    <property type="entry name" value="Cytochrome P450"/>
    <property type="match status" value="1"/>
</dbReference>
<dbReference type="GO" id="GO:0005506">
    <property type="term" value="F:iron ion binding"/>
    <property type="evidence" value="ECO:0007669"/>
    <property type="project" value="InterPro"/>
</dbReference>
<dbReference type="GO" id="GO:0020037">
    <property type="term" value="F:heme binding"/>
    <property type="evidence" value="ECO:0007669"/>
    <property type="project" value="InterPro"/>
</dbReference>
<evidence type="ECO:0000256" key="4">
    <source>
        <dbReference type="ARBA" id="ARBA00022989"/>
    </source>
</evidence>
<comment type="subcellular location">
    <subcellularLocation>
        <location evidence="1">Membrane</location>
        <topology evidence="1">Single-pass membrane protein</topology>
    </subcellularLocation>
</comment>
<dbReference type="AlphaFoldDB" id="A0A3L6PQA2"/>
<gene>
    <name evidence="8" type="ORF">C2845_PM14G02770</name>
</gene>
<dbReference type="InterPro" id="IPR001128">
    <property type="entry name" value="Cyt_P450"/>
</dbReference>
<evidence type="ECO:0000256" key="1">
    <source>
        <dbReference type="ARBA" id="ARBA00004167"/>
    </source>
</evidence>
<dbReference type="PROSITE" id="PS00086">
    <property type="entry name" value="CYTOCHROME_P450"/>
    <property type="match status" value="1"/>
</dbReference>
<keyword evidence="7" id="KW-0560">Oxidoreductase</keyword>
<dbReference type="STRING" id="4540.A0A3L6PQA2"/>
<evidence type="ECO:0000256" key="7">
    <source>
        <dbReference type="RuleBase" id="RU000461"/>
    </source>
</evidence>
<dbReference type="InterPro" id="IPR017972">
    <property type="entry name" value="Cyt_P450_CS"/>
</dbReference>
<evidence type="ECO:0000256" key="6">
    <source>
        <dbReference type="PIRSR" id="PIRSR602401-1"/>
    </source>
</evidence>
<dbReference type="Pfam" id="PF00067">
    <property type="entry name" value="p450"/>
    <property type="match status" value="1"/>
</dbReference>
<evidence type="ECO:0000256" key="3">
    <source>
        <dbReference type="ARBA" id="ARBA00022723"/>
    </source>
</evidence>
<keyword evidence="3 6" id="KW-0479">Metal-binding</keyword>
<dbReference type="PANTHER" id="PTHR24298:SF851">
    <property type="entry name" value="CYTOCHROME P450 FAMILY 87 SUBFAMILY A POLYPEPTIDE 6"/>
    <property type="match status" value="1"/>
</dbReference>
<dbReference type="GO" id="GO:0016020">
    <property type="term" value="C:membrane"/>
    <property type="evidence" value="ECO:0007669"/>
    <property type="project" value="UniProtKB-SubCell"/>
</dbReference>
<keyword evidence="6 7" id="KW-0408">Iron</keyword>
<comment type="similarity">
    <text evidence="7">Belongs to the cytochrome P450 family.</text>
</comment>
<evidence type="ECO:0000256" key="5">
    <source>
        <dbReference type="ARBA" id="ARBA00023136"/>
    </source>
</evidence>
<organism evidence="8 9">
    <name type="scientific">Panicum miliaceum</name>
    <name type="common">Proso millet</name>
    <name type="synonym">Broomcorn millet</name>
    <dbReference type="NCBI Taxonomy" id="4540"/>
    <lineage>
        <taxon>Eukaryota</taxon>
        <taxon>Viridiplantae</taxon>
        <taxon>Streptophyta</taxon>
        <taxon>Embryophyta</taxon>
        <taxon>Tracheophyta</taxon>
        <taxon>Spermatophyta</taxon>
        <taxon>Magnoliopsida</taxon>
        <taxon>Liliopsida</taxon>
        <taxon>Poales</taxon>
        <taxon>Poaceae</taxon>
        <taxon>PACMAD clade</taxon>
        <taxon>Panicoideae</taxon>
        <taxon>Panicodae</taxon>
        <taxon>Paniceae</taxon>
        <taxon>Panicinae</taxon>
        <taxon>Panicum</taxon>
        <taxon>Panicum sect. Panicum</taxon>
    </lineage>
</organism>
<protein>
    <recommendedName>
        <fullName evidence="10">Cytochrome P450 89A2-like</fullName>
    </recommendedName>
</protein>
<evidence type="ECO:0000313" key="8">
    <source>
        <dbReference type="EMBL" id="RLM62021.1"/>
    </source>
</evidence>
<dbReference type="OrthoDB" id="686539at2759"/>
<accession>A0A3L6PQA2</accession>
<dbReference type="PRINTS" id="PR00385">
    <property type="entry name" value="P450"/>
</dbReference>
<dbReference type="Proteomes" id="UP000275267">
    <property type="component" value="Unassembled WGS sequence"/>
</dbReference>
<evidence type="ECO:0008006" key="10">
    <source>
        <dbReference type="Google" id="ProtNLM"/>
    </source>
</evidence>
<comment type="cofactor">
    <cofactor evidence="6">
        <name>heme</name>
        <dbReference type="ChEBI" id="CHEBI:30413"/>
    </cofactor>
</comment>
<evidence type="ECO:0000313" key="9">
    <source>
        <dbReference type="Proteomes" id="UP000275267"/>
    </source>
</evidence>
<dbReference type="PANTHER" id="PTHR24298">
    <property type="entry name" value="FLAVONOID 3'-MONOOXYGENASE-RELATED"/>
    <property type="match status" value="1"/>
</dbReference>